<gene>
    <name evidence="2" type="ORF">ACS15_5021</name>
</gene>
<dbReference type="Proteomes" id="UP000077927">
    <property type="component" value="Chromosome 2"/>
</dbReference>
<evidence type="ECO:0000313" key="2">
    <source>
        <dbReference type="EMBL" id="ANH75619.1"/>
    </source>
</evidence>
<keyword evidence="1" id="KW-0812">Transmembrane</keyword>
<sequence>MTTRQILFAYAGGVLWGMGLIVGAAVTLATVARDVLRMLSP</sequence>
<dbReference type="KEGG" id="rin:ACS15_5021"/>
<dbReference type="RefSeq" id="WP_021193576.1">
    <property type="nucleotide sequence ID" value="NZ_CP012606.1"/>
</dbReference>
<dbReference type="EMBL" id="CP012606">
    <property type="protein sequence ID" value="ANH75619.1"/>
    <property type="molecule type" value="Genomic_DNA"/>
</dbReference>
<proteinExistence type="predicted"/>
<protein>
    <submittedName>
        <fullName evidence="2">Membrane protein</fullName>
    </submittedName>
</protein>
<accession>A0AAC9BMF5</accession>
<organism evidence="2 3">
    <name type="scientific">Ralstonia insidiosa</name>
    <dbReference type="NCBI Taxonomy" id="190721"/>
    <lineage>
        <taxon>Bacteria</taxon>
        <taxon>Pseudomonadati</taxon>
        <taxon>Pseudomonadota</taxon>
        <taxon>Betaproteobacteria</taxon>
        <taxon>Burkholderiales</taxon>
        <taxon>Burkholderiaceae</taxon>
        <taxon>Ralstonia</taxon>
    </lineage>
</organism>
<reference evidence="2 3" key="1">
    <citation type="submission" date="2015-09" db="EMBL/GenBank/DDBJ databases">
        <authorList>
            <person name="Xu Y."/>
            <person name="Nagy A."/>
            <person name="Liu N.T."/>
            <person name="Nou X."/>
        </authorList>
    </citation>
    <scope>NUCLEOTIDE SEQUENCE [LARGE SCALE GENOMIC DNA]</scope>
    <source>
        <strain evidence="2 3">FC1138</strain>
    </source>
</reference>
<feature type="transmembrane region" description="Helical" evidence="1">
    <location>
        <begin position="7"/>
        <end position="32"/>
    </location>
</feature>
<name>A0AAC9BMF5_9RALS</name>
<keyword evidence="1" id="KW-1133">Transmembrane helix</keyword>
<evidence type="ECO:0000313" key="3">
    <source>
        <dbReference type="Proteomes" id="UP000077927"/>
    </source>
</evidence>
<evidence type="ECO:0000256" key="1">
    <source>
        <dbReference type="SAM" id="Phobius"/>
    </source>
</evidence>
<dbReference type="AlphaFoldDB" id="A0AAC9BMF5"/>
<keyword evidence="1" id="KW-0472">Membrane</keyword>